<sequence>MTETATTPAPFRIPLARTDASPRTAADAAPSPQRRPRLAMPTWLPRRILQRGGVPTREDARAMRDLQAALDRSDW</sequence>
<dbReference type="EMBL" id="JYIX01000036">
    <property type="protein sequence ID" value="KJL32728.1"/>
    <property type="molecule type" value="Genomic_DNA"/>
</dbReference>
<reference evidence="2 3" key="1">
    <citation type="submission" date="2015-02" db="EMBL/GenBank/DDBJ databases">
        <title>Draft genome sequences of ten Microbacterium spp. with emphasis on heavy metal contaminated environments.</title>
        <authorList>
            <person name="Corretto E."/>
        </authorList>
    </citation>
    <scope>NUCLEOTIDE SEQUENCE [LARGE SCALE GENOMIC DNA]</scope>
    <source>
        <strain evidence="2 3">ARN176</strain>
    </source>
</reference>
<accession>A0A0F0LHW9</accession>
<evidence type="ECO:0000256" key="1">
    <source>
        <dbReference type="SAM" id="MobiDB-lite"/>
    </source>
</evidence>
<name>A0A0F0LHW9_9MICO</name>
<comment type="caution">
    <text evidence="2">The sequence shown here is derived from an EMBL/GenBank/DDBJ whole genome shotgun (WGS) entry which is preliminary data.</text>
</comment>
<protein>
    <submittedName>
        <fullName evidence="2">Uncharacterized protein</fullName>
    </submittedName>
</protein>
<dbReference type="Proteomes" id="UP000033740">
    <property type="component" value="Unassembled WGS sequence"/>
</dbReference>
<dbReference type="RefSeq" id="WP_045272577.1">
    <property type="nucleotide sequence ID" value="NZ_JYIX01000036.1"/>
</dbReference>
<dbReference type="PATRIC" id="fig|582680.6.peg.2573"/>
<evidence type="ECO:0000313" key="2">
    <source>
        <dbReference type="EMBL" id="KJL32728.1"/>
    </source>
</evidence>
<dbReference type="AlphaFoldDB" id="A0A0F0LHW9"/>
<proteinExistence type="predicted"/>
<organism evidence="2 3">
    <name type="scientific">Microbacterium azadirachtae</name>
    <dbReference type="NCBI Taxonomy" id="582680"/>
    <lineage>
        <taxon>Bacteria</taxon>
        <taxon>Bacillati</taxon>
        <taxon>Actinomycetota</taxon>
        <taxon>Actinomycetes</taxon>
        <taxon>Micrococcales</taxon>
        <taxon>Microbacteriaceae</taxon>
        <taxon>Microbacterium</taxon>
    </lineage>
</organism>
<evidence type="ECO:0000313" key="3">
    <source>
        <dbReference type="Proteomes" id="UP000033740"/>
    </source>
</evidence>
<feature type="region of interest" description="Disordered" evidence="1">
    <location>
        <begin position="1"/>
        <end position="40"/>
    </location>
</feature>
<keyword evidence="3" id="KW-1185">Reference proteome</keyword>
<gene>
    <name evidence="2" type="ORF">RS86_02510</name>
</gene>